<dbReference type="GO" id="GO:0005886">
    <property type="term" value="C:plasma membrane"/>
    <property type="evidence" value="ECO:0007669"/>
    <property type="project" value="UniProtKB-SubCell"/>
</dbReference>
<feature type="transmembrane region" description="Helical" evidence="8">
    <location>
        <begin position="241"/>
        <end position="257"/>
    </location>
</feature>
<evidence type="ECO:0000256" key="4">
    <source>
        <dbReference type="ARBA" id="ARBA00022475"/>
    </source>
</evidence>
<dbReference type="PANTHER" id="PTHR30472">
    <property type="entry name" value="FERRIC ENTEROBACTIN TRANSPORT SYSTEM PERMEASE PROTEIN"/>
    <property type="match status" value="1"/>
</dbReference>
<dbReference type="InterPro" id="IPR037294">
    <property type="entry name" value="ABC_BtuC-like"/>
</dbReference>
<keyword evidence="5 8" id="KW-0812">Transmembrane</keyword>
<dbReference type="EMBL" id="CP041637">
    <property type="protein sequence ID" value="QDO94458.1"/>
    <property type="molecule type" value="Genomic_DNA"/>
</dbReference>
<dbReference type="Gene3D" id="1.10.3470.10">
    <property type="entry name" value="ABC transporter involved in vitamin B12 uptake, BtuC"/>
    <property type="match status" value="1"/>
</dbReference>
<dbReference type="GO" id="GO:0033214">
    <property type="term" value="P:siderophore-iron import into cell"/>
    <property type="evidence" value="ECO:0007669"/>
    <property type="project" value="TreeGrafter"/>
</dbReference>
<dbReference type="KEGG" id="fop:FNB79_10950"/>
<dbReference type="AlphaFoldDB" id="A0A516GSH7"/>
<dbReference type="OrthoDB" id="9811975at2"/>
<protein>
    <submittedName>
        <fullName evidence="9">Iron chelate uptake ABC transporter family permease subunit</fullName>
    </submittedName>
</protein>
<keyword evidence="4" id="KW-1003">Cell membrane</keyword>
<dbReference type="CDD" id="cd06550">
    <property type="entry name" value="TM_ABC_iron-siderophores_like"/>
    <property type="match status" value="1"/>
</dbReference>
<keyword evidence="6 8" id="KW-1133">Transmembrane helix</keyword>
<dbReference type="SUPFAM" id="SSF81345">
    <property type="entry name" value="ABC transporter involved in vitamin B12 uptake, BtuC"/>
    <property type="match status" value="1"/>
</dbReference>
<keyword evidence="10" id="KW-1185">Reference proteome</keyword>
<gene>
    <name evidence="9" type="ORF">FNB79_10950</name>
</gene>
<proteinExistence type="inferred from homology"/>
<keyword evidence="3" id="KW-0813">Transport</keyword>
<evidence type="ECO:0000256" key="8">
    <source>
        <dbReference type="SAM" id="Phobius"/>
    </source>
</evidence>
<sequence length="313" mass="34315">MRLFLLLIALFVLSVLSLFVGIKSISIVDILHWTSEDWMILTLSRLPRTLAVLLTGIGISICGLIMQQMTQNKFVSPTTAGTLEAAKLGILGAIVCIPQYGALYKLIFAFLVTFIASVIFLKIADRIRHKSIIFIPVLGLLFGGVIKSITTFFAFQFNIVQDTETWLIGDFSGVLQGNYEVIFICLPIVIITYLYANKFTVVGMGESFSKNLGLDYRGVLLIGLLCISLTVSAIAVTIGTIPFLGLIIPNVVSLLYGDNLRKTLPYTAVIGALFVLVCDLLGRLIIYPFEVPIGMMVGLIGGLVFLILLIRKR</sequence>
<evidence type="ECO:0000256" key="3">
    <source>
        <dbReference type="ARBA" id="ARBA00022448"/>
    </source>
</evidence>
<feature type="transmembrane region" description="Helical" evidence="8">
    <location>
        <begin position="216"/>
        <end position="235"/>
    </location>
</feature>
<comment type="subcellular location">
    <subcellularLocation>
        <location evidence="1">Cell membrane</location>
        <topology evidence="1">Multi-pass membrane protein</topology>
    </subcellularLocation>
</comment>
<name>A0A516GSH7_9FLAO</name>
<feature type="transmembrane region" description="Helical" evidence="8">
    <location>
        <begin position="292"/>
        <end position="310"/>
    </location>
</feature>
<accession>A0A516GSH7</accession>
<dbReference type="RefSeq" id="WP_143381343.1">
    <property type="nucleotide sequence ID" value="NZ_CP041637.1"/>
</dbReference>
<dbReference type="GO" id="GO:0022857">
    <property type="term" value="F:transmembrane transporter activity"/>
    <property type="evidence" value="ECO:0007669"/>
    <property type="project" value="InterPro"/>
</dbReference>
<evidence type="ECO:0000313" key="10">
    <source>
        <dbReference type="Proteomes" id="UP000319209"/>
    </source>
</evidence>
<evidence type="ECO:0000256" key="5">
    <source>
        <dbReference type="ARBA" id="ARBA00022692"/>
    </source>
</evidence>
<reference evidence="9 10" key="1">
    <citation type="submission" date="2019-07" db="EMBL/GenBank/DDBJ databases">
        <title>Genome sequencing for Formosa sp. PS13.</title>
        <authorList>
            <person name="Park S.-J."/>
        </authorList>
    </citation>
    <scope>NUCLEOTIDE SEQUENCE [LARGE SCALE GENOMIC DNA]</scope>
    <source>
        <strain evidence="9 10">PS13</strain>
    </source>
</reference>
<feature type="transmembrane region" description="Helical" evidence="8">
    <location>
        <begin position="106"/>
        <end position="124"/>
    </location>
</feature>
<evidence type="ECO:0000256" key="6">
    <source>
        <dbReference type="ARBA" id="ARBA00022989"/>
    </source>
</evidence>
<dbReference type="Pfam" id="PF01032">
    <property type="entry name" value="FecCD"/>
    <property type="match status" value="1"/>
</dbReference>
<organism evidence="9 10">
    <name type="scientific">Formosa sediminum</name>
    <dbReference type="NCBI Taxonomy" id="2594004"/>
    <lineage>
        <taxon>Bacteria</taxon>
        <taxon>Pseudomonadati</taxon>
        <taxon>Bacteroidota</taxon>
        <taxon>Flavobacteriia</taxon>
        <taxon>Flavobacteriales</taxon>
        <taxon>Flavobacteriaceae</taxon>
        <taxon>Formosa</taxon>
    </lineage>
</organism>
<comment type="similarity">
    <text evidence="2">Belongs to the binding-protein-dependent transport system permease family. FecCD subfamily.</text>
</comment>
<feature type="transmembrane region" description="Helical" evidence="8">
    <location>
        <begin position="264"/>
        <end position="286"/>
    </location>
</feature>
<dbReference type="InterPro" id="IPR000522">
    <property type="entry name" value="ABC_transptr_permease_BtuC"/>
</dbReference>
<keyword evidence="7 8" id="KW-0472">Membrane</keyword>
<dbReference type="Proteomes" id="UP000319209">
    <property type="component" value="Chromosome"/>
</dbReference>
<dbReference type="PANTHER" id="PTHR30472:SF27">
    <property type="entry name" value="PETROBACTIN IMPORT SYSTEM PERMEASE PROTEIN YCLN"/>
    <property type="match status" value="1"/>
</dbReference>
<feature type="transmembrane region" description="Helical" evidence="8">
    <location>
        <begin position="177"/>
        <end position="196"/>
    </location>
</feature>
<evidence type="ECO:0000256" key="1">
    <source>
        <dbReference type="ARBA" id="ARBA00004651"/>
    </source>
</evidence>
<feature type="transmembrane region" description="Helical" evidence="8">
    <location>
        <begin position="131"/>
        <end position="157"/>
    </location>
</feature>
<evidence type="ECO:0000313" key="9">
    <source>
        <dbReference type="EMBL" id="QDO94458.1"/>
    </source>
</evidence>
<evidence type="ECO:0000256" key="7">
    <source>
        <dbReference type="ARBA" id="ARBA00023136"/>
    </source>
</evidence>
<feature type="transmembrane region" description="Helical" evidence="8">
    <location>
        <begin position="48"/>
        <end position="66"/>
    </location>
</feature>
<evidence type="ECO:0000256" key="2">
    <source>
        <dbReference type="ARBA" id="ARBA00007935"/>
    </source>
</evidence>